<evidence type="ECO:0000256" key="1">
    <source>
        <dbReference type="SAM" id="MobiDB-lite"/>
    </source>
</evidence>
<gene>
    <name evidence="2" type="primary">SAP18_4</name>
    <name evidence="2" type="ORF">FOZ62_018301</name>
</gene>
<proteinExistence type="predicted"/>
<accession>A0A7J6RJL4</accession>
<dbReference type="InterPro" id="IPR010516">
    <property type="entry name" value="SAP18"/>
</dbReference>
<feature type="region of interest" description="Disordered" evidence="1">
    <location>
        <begin position="1"/>
        <end position="91"/>
    </location>
</feature>
<dbReference type="EMBL" id="JABANM010021566">
    <property type="protein sequence ID" value="KAF4721019.1"/>
    <property type="molecule type" value="Genomic_DNA"/>
</dbReference>
<evidence type="ECO:0000313" key="2">
    <source>
        <dbReference type="EMBL" id="KAF4721019.1"/>
    </source>
</evidence>
<feature type="compositionally biased region" description="Basic and acidic residues" evidence="1">
    <location>
        <begin position="30"/>
        <end position="63"/>
    </location>
</feature>
<dbReference type="AlphaFoldDB" id="A0A7J6RJL4"/>
<feature type="non-terminal residue" evidence="2">
    <location>
        <position position="1"/>
    </location>
</feature>
<evidence type="ECO:0000313" key="3">
    <source>
        <dbReference type="Proteomes" id="UP000574390"/>
    </source>
</evidence>
<sequence length="115" mass="13236">MDEVFAAIGKDPKTLPGDLEPTDWLILADMSRRERRDSDDISRPMERRSRPYDDEGRRSDYRRPLMPPPGSTPRGPRGGGPPQRRRGIAIDRAQTCPFLLRVFYRMGSHHNDGDF</sequence>
<name>A0A7J6RJL4_PEROL</name>
<dbReference type="Gene3D" id="3.10.20.550">
    <property type="entry name" value="ASAP complex, SAP18 subunit"/>
    <property type="match status" value="1"/>
</dbReference>
<organism evidence="2 3">
    <name type="scientific">Perkinsus olseni</name>
    <name type="common">Perkinsus atlanticus</name>
    <dbReference type="NCBI Taxonomy" id="32597"/>
    <lineage>
        <taxon>Eukaryota</taxon>
        <taxon>Sar</taxon>
        <taxon>Alveolata</taxon>
        <taxon>Perkinsozoa</taxon>
        <taxon>Perkinsea</taxon>
        <taxon>Perkinsida</taxon>
        <taxon>Perkinsidae</taxon>
        <taxon>Perkinsus</taxon>
    </lineage>
</organism>
<dbReference type="Pfam" id="PF06487">
    <property type="entry name" value="SAP18"/>
    <property type="match status" value="1"/>
</dbReference>
<dbReference type="Proteomes" id="UP000574390">
    <property type="component" value="Unassembled WGS sequence"/>
</dbReference>
<comment type="caution">
    <text evidence="2">The sequence shown here is derived from an EMBL/GenBank/DDBJ whole genome shotgun (WGS) entry which is preliminary data.</text>
</comment>
<protein>
    <submittedName>
        <fullName evidence="2">Histone deacetylase complex subunit sap18</fullName>
    </submittedName>
</protein>
<reference evidence="2 3" key="1">
    <citation type="submission" date="2020-04" db="EMBL/GenBank/DDBJ databases">
        <title>Perkinsus olseni comparative genomics.</title>
        <authorList>
            <person name="Bogema D.R."/>
        </authorList>
    </citation>
    <scope>NUCLEOTIDE SEQUENCE [LARGE SCALE GENOMIC DNA]</scope>
    <source>
        <strain evidence="2">ATCC PRA-205</strain>
    </source>
</reference>
<dbReference type="InterPro" id="IPR042534">
    <property type="entry name" value="SAP18_sf"/>
</dbReference>